<feature type="region of interest" description="Disordered" evidence="1">
    <location>
        <begin position="140"/>
        <end position="164"/>
    </location>
</feature>
<accession>A0ABD2BUU9</accession>
<protein>
    <submittedName>
        <fullName evidence="2">Uncharacterized protein</fullName>
    </submittedName>
</protein>
<evidence type="ECO:0000256" key="1">
    <source>
        <dbReference type="SAM" id="MobiDB-lite"/>
    </source>
</evidence>
<feature type="compositionally biased region" description="Basic and acidic residues" evidence="1">
    <location>
        <begin position="36"/>
        <end position="54"/>
    </location>
</feature>
<feature type="region of interest" description="Disordered" evidence="1">
    <location>
        <begin position="29"/>
        <end position="100"/>
    </location>
</feature>
<gene>
    <name evidence="2" type="ORF">V1477_012888</name>
</gene>
<reference evidence="2 3" key="1">
    <citation type="journal article" date="2024" name="Ann. Entomol. Soc. Am.">
        <title>Genomic analyses of the southern and eastern yellowjacket wasps (Hymenoptera: Vespidae) reveal evolutionary signatures of social life.</title>
        <authorList>
            <person name="Catto M.A."/>
            <person name="Caine P.B."/>
            <person name="Orr S.E."/>
            <person name="Hunt B.G."/>
            <person name="Goodisman M.A.D."/>
        </authorList>
    </citation>
    <scope>NUCLEOTIDE SEQUENCE [LARGE SCALE GENOMIC DNA]</scope>
    <source>
        <strain evidence="2">232</strain>
        <tissue evidence="2">Head and thorax</tissue>
    </source>
</reference>
<feature type="compositionally biased region" description="Basic and acidic residues" evidence="1">
    <location>
        <begin position="148"/>
        <end position="164"/>
    </location>
</feature>
<name>A0ABD2BUU9_VESMC</name>
<dbReference type="AlphaFoldDB" id="A0ABD2BUU9"/>
<dbReference type="EMBL" id="JAYRBN010000066">
    <property type="protein sequence ID" value="KAL2736379.1"/>
    <property type="molecule type" value="Genomic_DNA"/>
</dbReference>
<proteinExistence type="predicted"/>
<evidence type="ECO:0000313" key="3">
    <source>
        <dbReference type="Proteomes" id="UP001607303"/>
    </source>
</evidence>
<feature type="compositionally biased region" description="Basic residues" evidence="1">
    <location>
        <begin position="55"/>
        <end position="68"/>
    </location>
</feature>
<dbReference type="Proteomes" id="UP001607303">
    <property type="component" value="Unassembled WGS sequence"/>
</dbReference>
<comment type="caution">
    <text evidence="2">The sequence shown here is derived from an EMBL/GenBank/DDBJ whole genome shotgun (WGS) entry which is preliminary data.</text>
</comment>
<keyword evidence="3" id="KW-1185">Reference proteome</keyword>
<sequence>MQPFARYNSDIDFNIYSKYYRPRSHHVEVAASGDPRANEDSTLKCKETRADVKKIRLKRKDGHRKEKKRKDESDQNQKNRTGFFDTERRRPAQKLTPMNPIHGTHVKLIITPENTTPVPADTRTNALPILPAFRADISRFAKKRKRRGEREENEKRRKPERVHT</sequence>
<evidence type="ECO:0000313" key="2">
    <source>
        <dbReference type="EMBL" id="KAL2736379.1"/>
    </source>
</evidence>
<organism evidence="2 3">
    <name type="scientific">Vespula maculifrons</name>
    <name type="common">Eastern yellow jacket</name>
    <name type="synonym">Wasp</name>
    <dbReference type="NCBI Taxonomy" id="7453"/>
    <lineage>
        <taxon>Eukaryota</taxon>
        <taxon>Metazoa</taxon>
        <taxon>Ecdysozoa</taxon>
        <taxon>Arthropoda</taxon>
        <taxon>Hexapoda</taxon>
        <taxon>Insecta</taxon>
        <taxon>Pterygota</taxon>
        <taxon>Neoptera</taxon>
        <taxon>Endopterygota</taxon>
        <taxon>Hymenoptera</taxon>
        <taxon>Apocrita</taxon>
        <taxon>Aculeata</taxon>
        <taxon>Vespoidea</taxon>
        <taxon>Vespidae</taxon>
        <taxon>Vespinae</taxon>
        <taxon>Vespula</taxon>
    </lineage>
</organism>